<protein>
    <recommendedName>
        <fullName evidence="16">Double-strand break repair protein</fullName>
    </recommendedName>
</protein>
<dbReference type="SMART" id="SM01347">
    <property type="entry name" value="Mre11_DNA_bind"/>
    <property type="match status" value="1"/>
</dbReference>
<evidence type="ECO:0000256" key="7">
    <source>
        <dbReference type="ARBA" id="ARBA00022723"/>
    </source>
</evidence>
<dbReference type="GO" id="GO:0008296">
    <property type="term" value="F:3'-5'-DNA exonuclease activity"/>
    <property type="evidence" value="ECO:0007669"/>
    <property type="project" value="InterPro"/>
</dbReference>
<dbReference type="PANTHER" id="PTHR10139:SF1">
    <property type="entry name" value="DOUBLE-STRAND BREAK REPAIR PROTEIN MRE11"/>
    <property type="match status" value="1"/>
</dbReference>
<evidence type="ECO:0000256" key="5">
    <source>
        <dbReference type="ARBA" id="ARBA00022454"/>
    </source>
</evidence>
<keyword evidence="7" id="KW-0479">Metal-binding</keyword>
<evidence type="ECO:0000256" key="15">
    <source>
        <dbReference type="ARBA" id="ARBA00023254"/>
    </source>
</evidence>
<dbReference type="InterPro" id="IPR007281">
    <property type="entry name" value="Mre11_DNA-bd"/>
</dbReference>
<sequence>MNSNLTSEVPPEDILNILVASDIHLGYAEKDPERGEDSFITFEEILSIAQERNVDLILLGGDLFHDSKPTPKCIHRCMSLIRKYCMGDRPVAVEFLSDQAENFKHCVNPVVNYEDPNFNVSVPVFSIHGNHDDPSGYGRLSSLDILSVTGLVNYFGKWTEVTTVEISPLLMRKGETHFALYGLSYLKDERLARLFRDYNVKMLIPKEEQDKWFNLLVLHQNRVNRGPNNFITEEMLPSFLDLVIWGHEHECRIVPEWNEIREFYVSQPGSPVATSLCQAESVKKHVAVLNIYKKKFKMTPIPLKTVRPFVFDTLVLADCTLDTNYIKLADSVQSYITDHIVTLIDRAVDYITGDKRQPEKPLVRLRVEYTDEREMFNAVRFGNQYADKVANPSDMVIFRKHRINADKDKAKAQSDLDKDALQSIFERDDNPGTNERTVEQIVECYFTEEAPNQHLQILSIKGLAEAAARFINRGDKDALFDLVDHQIQKTVKHLLGKCQTEEEVDKQLKLFHEERLAKVEEEAKDACHILDNPSRKSTSKKDKNNAEILDSDSDDMTGAGMDFSISENPTKTRGRGRGRAAASGGRGSRARGGSRGRGQKVPAAATTSIKDAFSQQRKFCHRTVRE</sequence>
<evidence type="ECO:0000256" key="9">
    <source>
        <dbReference type="ARBA" id="ARBA00022763"/>
    </source>
</evidence>
<evidence type="ECO:0000256" key="13">
    <source>
        <dbReference type="ARBA" id="ARBA00023211"/>
    </source>
</evidence>
<keyword evidence="11 16" id="KW-0269">Exonuclease</keyword>
<dbReference type="GO" id="GO:0042138">
    <property type="term" value="P:meiotic DNA double-strand break formation"/>
    <property type="evidence" value="ECO:0007669"/>
    <property type="project" value="TreeGrafter"/>
</dbReference>
<evidence type="ECO:0000256" key="8">
    <source>
        <dbReference type="ARBA" id="ARBA00022759"/>
    </source>
</evidence>
<comment type="caution">
    <text evidence="21">The sequence shown here is derived from an EMBL/GenBank/DDBJ whole genome shotgun (WGS) entry which is preliminary data.</text>
</comment>
<evidence type="ECO:0000256" key="11">
    <source>
        <dbReference type="ARBA" id="ARBA00022839"/>
    </source>
</evidence>
<keyword evidence="6 16" id="KW-0540">Nuclease</keyword>
<dbReference type="GO" id="GO:0000723">
    <property type="term" value="P:telomere maintenance"/>
    <property type="evidence" value="ECO:0007669"/>
    <property type="project" value="TreeGrafter"/>
</dbReference>
<dbReference type="CDD" id="cd00840">
    <property type="entry name" value="MPP_Mre11_N"/>
    <property type="match status" value="1"/>
</dbReference>
<evidence type="ECO:0000256" key="17">
    <source>
        <dbReference type="PIRSR" id="PIRSR000882-1"/>
    </source>
</evidence>
<evidence type="ECO:0000256" key="2">
    <source>
        <dbReference type="ARBA" id="ARBA00004123"/>
    </source>
</evidence>
<keyword evidence="14 16" id="KW-0539">Nucleus</keyword>
<accession>A0AAD7ZRF2</accession>
<evidence type="ECO:0000256" key="4">
    <source>
        <dbReference type="ARBA" id="ARBA00009028"/>
    </source>
</evidence>
<reference evidence="21" key="1">
    <citation type="journal article" date="2023" name="IScience">
        <title>Live-bearing cockroach genome reveals convergent evolutionary mechanisms linked to viviparity in insects and beyond.</title>
        <authorList>
            <person name="Fouks B."/>
            <person name="Harrison M.C."/>
            <person name="Mikhailova A.A."/>
            <person name="Marchal E."/>
            <person name="English S."/>
            <person name="Carruthers M."/>
            <person name="Jennings E.C."/>
            <person name="Chiamaka E.L."/>
            <person name="Frigard R.A."/>
            <person name="Pippel M."/>
            <person name="Attardo G.M."/>
            <person name="Benoit J.B."/>
            <person name="Bornberg-Bauer E."/>
            <person name="Tobe S.S."/>
        </authorList>
    </citation>
    <scope>NUCLEOTIDE SEQUENCE</scope>
    <source>
        <strain evidence="21">Stay&amp;Tobe</strain>
    </source>
</reference>
<dbReference type="Pfam" id="PF00149">
    <property type="entry name" value="Metallophos"/>
    <property type="match status" value="1"/>
</dbReference>
<dbReference type="Pfam" id="PF04152">
    <property type="entry name" value="Mre11_DNA_bind"/>
    <property type="match status" value="1"/>
</dbReference>
<dbReference type="PIRSF" id="PIRSF000882">
    <property type="entry name" value="DSB_repair_MRE11"/>
    <property type="match status" value="1"/>
</dbReference>
<feature type="region of interest" description="Disordered" evidence="19">
    <location>
        <begin position="529"/>
        <end position="626"/>
    </location>
</feature>
<dbReference type="FunFam" id="3.60.21.10:FF:000011">
    <property type="entry name" value="Double-strand break repair protein"/>
    <property type="match status" value="1"/>
</dbReference>
<dbReference type="PANTHER" id="PTHR10139">
    <property type="entry name" value="DOUBLE-STRAND BREAK REPAIR PROTEIN MRE11"/>
    <property type="match status" value="1"/>
</dbReference>
<dbReference type="GO" id="GO:0000014">
    <property type="term" value="F:single-stranded DNA endodeoxyribonuclease activity"/>
    <property type="evidence" value="ECO:0007669"/>
    <property type="project" value="TreeGrafter"/>
</dbReference>
<dbReference type="GO" id="GO:0035861">
    <property type="term" value="C:site of double-strand break"/>
    <property type="evidence" value="ECO:0007669"/>
    <property type="project" value="TreeGrafter"/>
</dbReference>
<dbReference type="GO" id="GO:0000724">
    <property type="term" value="P:double-strand break repair via homologous recombination"/>
    <property type="evidence" value="ECO:0007669"/>
    <property type="project" value="TreeGrafter"/>
</dbReference>
<keyword evidence="9 16" id="KW-0227">DNA damage</keyword>
<evidence type="ECO:0000256" key="14">
    <source>
        <dbReference type="ARBA" id="ARBA00023242"/>
    </source>
</evidence>
<proteinExistence type="inferred from homology"/>
<dbReference type="NCBIfam" id="TIGR00583">
    <property type="entry name" value="mre11"/>
    <property type="match status" value="1"/>
</dbReference>
<dbReference type="GO" id="GO:0097552">
    <property type="term" value="P:mitochondrial double-strand break repair via homologous recombination"/>
    <property type="evidence" value="ECO:0007669"/>
    <property type="project" value="TreeGrafter"/>
</dbReference>
<dbReference type="InterPro" id="IPR004843">
    <property type="entry name" value="Calcineurin-like_PHP"/>
</dbReference>
<feature type="domain" description="Mre11 DNA-binding" evidence="20">
    <location>
        <begin position="296"/>
        <end position="470"/>
    </location>
</feature>
<dbReference type="Proteomes" id="UP001233999">
    <property type="component" value="Unassembled WGS sequence"/>
</dbReference>
<dbReference type="InterPro" id="IPR038487">
    <property type="entry name" value="Mre11_capping_dom"/>
</dbReference>
<feature type="compositionally biased region" description="Basic residues" evidence="19">
    <location>
        <begin position="588"/>
        <end position="598"/>
    </location>
</feature>
<comment type="subcellular location">
    <subcellularLocation>
        <location evidence="3">Chromosome</location>
    </subcellularLocation>
    <subcellularLocation>
        <location evidence="2 16">Nucleus</location>
    </subcellularLocation>
</comment>
<dbReference type="Gene3D" id="3.30.110.110">
    <property type="entry name" value="Mre11, capping domain"/>
    <property type="match status" value="1"/>
</dbReference>
<evidence type="ECO:0000256" key="3">
    <source>
        <dbReference type="ARBA" id="ARBA00004286"/>
    </source>
</evidence>
<comment type="cofactor">
    <cofactor evidence="1 16">
        <name>Mn(2+)</name>
        <dbReference type="ChEBI" id="CHEBI:29035"/>
    </cofactor>
</comment>
<dbReference type="GO" id="GO:0006303">
    <property type="term" value="P:double-strand break repair via nonhomologous end joining"/>
    <property type="evidence" value="ECO:0007669"/>
    <property type="project" value="TreeGrafter"/>
</dbReference>
<evidence type="ECO:0000256" key="6">
    <source>
        <dbReference type="ARBA" id="ARBA00022722"/>
    </source>
</evidence>
<dbReference type="GO" id="GO:0007095">
    <property type="term" value="P:mitotic G2 DNA damage checkpoint signaling"/>
    <property type="evidence" value="ECO:0007669"/>
    <property type="project" value="TreeGrafter"/>
</dbReference>
<dbReference type="InterPro" id="IPR003701">
    <property type="entry name" value="Mre11"/>
</dbReference>
<organism evidence="21 22">
    <name type="scientific">Diploptera punctata</name>
    <name type="common">Pacific beetle cockroach</name>
    <dbReference type="NCBI Taxonomy" id="6984"/>
    <lineage>
        <taxon>Eukaryota</taxon>
        <taxon>Metazoa</taxon>
        <taxon>Ecdysozoa</taxon>
        <taxon>Arthropoda</taxon>
        <taxon>Hexapoda</taxon>
        <taxon>Insecta</taxon>
        <taxon>Pterygota</taxon>
        <taxon>Neoptera</taxon>
        <taxon>Polyneoptera</taxon>
        <taxon>Dictyoptera</taxon>
        <taxon>Blattodea</taxon>
        <taxon>Blaberoidea</taxon>
        <taxon>Blaberidae</taxon>
        <taxon>Diplopterinae</taxon>
        <taxon>Diploptera</taxon>
    </lineage>
</organism>
<keyword evidence="22" id="KW-1185">Reference proteome</keyword>
<dbReference type="Gene3D" id="3.60.21.10">
    <property type="match status" value="1"/>
</dbReference>
<keyword evidence="5" id="KW-0158">Chromosome</keyword>
<keyword evidence="12 16" id="KW-0234">DNA repair</keyword>
<evidence type="ECO:0000256" key="10">
    <source>
        <dbReference type="ARBA" id="ARBA00022801"/>
    </source>
</evidence>
<evidence type="ECO:0000259" key="20">
    <source>
        <dbReference type="SMART" id="SM01347"/>
    </source>
</evidence>
<dbReference type="SUPFAM" id="SSF56300">
    <property type="entry name" value="Metallo-dependent phosphatases"/>
    <property type="match status" value="1"/>
</dbReference>
<dbReference type="GO" id="GO:0030870">
    <property type="term" value="C:Mre11 complex"/>
    <property type="evidence" value="ECO:0007669"/>
    <property type="project" value="UniProtKB-UniRule"/>
</dbReference>
<name>A0AAD7ZRF2_DIPPU</name>
<evidence type="ECO:0000256" key="1">
    <source>
        <dbReference type="ARBA" id="ARBA00001936"/>
    </source>
</evidence>
<dbReference type="GO" id="GO:0031573">
    <property type="term" value="P:mitotic intra-S DNA damage checkpoint signaling"/>
    <property type="evidence" value="ECO:0007669"/>
    <property type="project" value="TreeGrafter"/>
</dbReference>
<evidence type="ECO:0000256" key="16">
    <source>
        <dbReference type="PIRNR" id="PIRNR000882"/>
    </source>
</evidence>
<feature type="active site" description="Proton donor" evidence="17">
    <location>
        <position position="131"/>
    </location>
</feature>
<comment type="similarity">
    <text evidence="4 16 18">Belongs to the MRE11/RAD32 family.</text>
</comment>
<dbReference type="GO" id="GO:0030145">
    <property type="term" value="F:manganese ion binding"/>
    <property type="evidence" value="ECO:0007669"/>
    <property type="project" value="UniProtKB-UniRule"/>
</dbReference>
<reference evidence="21" key="2">
    <citation type="submission" date="2023-05" db="EMBL/GenBank/DDBJ databases">
        <authorList>
            <person name="Fouks B."/>
        </authorList>
    </citation>
    <scope>NUCLEOTIDE SEQUENCE</scope>
    <source>
        <strain evidence="21">Stay&amp;Tobe</strain>
        <tissue evidence="21">Testes</tissue>
    </source>
</reference>
<dbReference type="InterPro" id="IPR029052">
    <property type="entry name" value="Metallo-depent_PP-like"/>
</dbReference>
<evidence type="ECO:0000313" key="21">
    <source>
        <dbReference type="EMBL" id="KAJ9585202.1"/>
    </source>
</evidence>
<evidence type="ECO:0000256" key="12">
    <source>
        <dbReference type="ARBA" id="ARBA00023204"/>
    </source>
</evidence>
<evidence type="ECO:0000256" key="19">
    <source>
        <dbReference type="SAM" id="MobiDB-lite"/>
    </source>
</evidence>
<dbReference type="InterPro" id="IPR041796">
    <property type="entry name" value="Mre11_N"/>
</dbReference>
<evidence type="ECO:0000313" key="22">
    <source>
        <dbReference type="Proteomes" id="UP001233999"/>
    </source>
</evidence>
<keyword evidence="15 16" id="KW-0469">Meiosis</keyword>
<feature type="compositionally biased region" description="Polar residues" evidence="19">
    <location>
        <begin position="605"/>
        <end position="617"/>
    </location>
</feature>
<dbReference type="EMBL" id="JASPKZ010007292">
    <property type="protein sequence ID" value="KAJ9585202.1"/>
    <property type="molecule type" value="Genomic_DNA"/>
</dbReference>
<comment type="function">
    <text evidence="16">Core component of the MRN complex, which plays a central role in double-strand break (DSB) repair, DNA recombination, maintenance of telomere integrity and meiosis. The MRN complex is involved in the repair of DNA double-strand breaks (DSBs) via homologous recombination (HR), an error-free mechanism which primarily occurs during S and G2 phases. The complex (1) mediates the end resection of damaged DNA, which generates proper single-stranded DNA, a key initial steps in HR, and is (2) required for the recruitment of other repair factors and efficient activation of ATM and ATR upon DNA damage. Within the MRN complex, MRE11 possesses both single-strand endonuclease activity and double-strand-specific 3'-5' exonuclease activity. MRE11 first endonucleolytically cleaves the 5' strand at DNA DSB ends to prevent non-homologous end joining (NHEJ) and licence HR. It then generates a single-stranded DNA gap via 3' to 5' exonucleolytic degradation, which is required for single-strand invasion and recombination.</text>
</comment>
<evidence type="ECO:0000256" key="18">
    <source>
        <dbReference type="RuleBase" id="RU003447"/>
    </source>
</evidence>
<keyword evidence="8 16" id="KW-0255">Endonuclease</keyword>
<keyword evidence="10 16" id="KW-0378">Hydrolase</keyword>
<dbReference type="AlphaFoldDB" id="A0AAD7ZRF2"/>
<gene>
    <name evidence="21" type="ORF">L9F63_003005</name>
</gene>
<keyword evidence="13 16" id="KW-0464">Manganese</keyword>